<proteinExistence type="predicted"/>
<name>A0ABT8R127_9BACT</name>
<evidence type="ECO:0000313" key="2">
    <source>
        <dbReference type="Proteomes" id="UP001168528"/>
    </source>
</evidence>
<organism evidence="1 2">
    <name type="scientific">Rhodocytophaga aerolata</name>
    <dbReference type="NCBI Taxonomy" id="455078"/>
    <lineage>
        <taxon>Bacteria</taxon>
        <taxon>Pseudomonadati</taxon>
        <taxon>Bacteroidota</taxon>
        <taxon>Cytophagia</taxon>
        <taxon>Cytophagales</taxon>
        <taxon>Rhodocytophagaceae</taxon>
        <taxon>Rhodocytophaga</taxon>
    </lineage>
</organism>
<keyword evidence="2" id="KW-1185">Reference proteome</keyword>
<comment type="caution">
    <text evidence="1">The sequence shown here is derived from an EMBL/GenBank/DDBJ whole genome shotgun (WGS) entry which is preliminary data.</text>
</comment>
<dbReference type="EMBL" id="JAUKPO010000002">
    <property type="protein sequence ID" value="MDO1445788.1"/>
    <property type="molecule type" value="Genomic_DNA"/>
</dbReference>
<evidence type="ECO:0000313" key="1">
    <source>
        <dbReference type="EMBL" id="MDO1445788.1"/>
    </source>
</evidence>
<accession>A0ABT8R127</accession>
<sequence length="202" mass="22624">MFELLIRILCDIQPTTSTNAIFLFGQTEDNDVSVLAKAKQVVEAKQTDQILFMHTPPTNGYPGYEAWKKKLIKAGVAGQQIAGVPMLPAPVLHTLVEAESVMTYAKQHNFQAMYVTAAPFHQPRAFMTAVTAALRIYPELKIYSQTGISLPWLEEAIHSQGKTTGTRNQLIAGEMERIEKYQKQGDLATVEQVVDYLNRRDK</sequence>
<protein>
    <submittedName>
        <fullName evidence="1">YdcF family protein</fullName>
    </submittedName>
</protein>
<dbReference type="RefSeq" id="WP_302036587.1">
    <property type="nucleotide sequence ID" value="NZ_JAUKPO010000002.1"/>
</dbReference>
<dbReference type="Proteomes" id="UP001168528">
    <property type="component" value="Unassembled WGS sequence"/>
</dbReference>
<gene>
    <name evidence="1" type="ORF">Q0590_05975</name>
</gene>
<reference evidence="1" key="1">
    <citation type="submission" date="2023-07" db="EMBL/GenBank/DDBJ databases">
        <title>The genome sequence of Rhodocytophaga aerolata KACC 12507.</title>
        <authorList>
            <person name="Zhang X."/>
        </authorList>
    </citation>
    <scope>NUCLEOTIDE SEQUENCE</scope>
    <source>
        <strain evidence="1">KACC 12507</strain>
    </source>
</reference>